<organism evidence="3 4">
    <name type="scientific">Brevibacillus choshinensis</name>
    <dbReference type="NCBI Taxonomy" id="54911"/>
    <lineage>
        <taxon>Bacteria</taxon>
        <taxon>Bacillati</taxon>
        <taxon>Bacillota</taxon>
        <taxon>Bacilli</taxon>
        <taxon>Bacillales</taxon>
        <taxon>Paenibacillaceae</taxon>
        <taxon>Brevibacillus</taxon>
    </lineage>
</organism>
<name>A0ABR5N5J6_BRECH</name>
<keyword evidence="4" id="KW-1185">Reference proteome</keyword>
<dbReference type="EMBL" id="LJJB01000010">
    <property type="protein sequence ID" value="KQL45907.1"/>
    <property type="molecule type" value="Genomic_DNA"/>
</dbReference>
<dbReference type="Gene3D" id="3.40.50.2300">
    <property type="match status" value="1"/>
</dbReference>
<reference evidence="3 4" key="1">
    <citation type="submission" date="2015-09" db="EMBL/GenBank/DDBJ databases">
        <title>Genome sequencing project for genomic taxonomy and phylogenomics of Bacillus-like bacteria.</title>
        <authorList>
            <person name="Liu B."/>
            <person name="Wang J."/>
            <person name="Zhu Y."/>
            <person name="Liu G."/>
            <person name="Chen Q."/>
            <person name="Chen Z."/>
            <person name="Lan J."/>
            <person name="Che J."/>
            <person name="Ge C."/>
            <person name="Shi H."/>
            <person name="Pan Z."/>
            <person name="Liu X."/>
        </authorList>
    </citation>
    <scope>NUCLEOTIDE SEQUENCE [LARGE SCALE GENOMIC DNA]</scope>
    <source>
        <strain evidence="3 4">DSM 8552</strain>
    </source>
</reference>
<dbReference type="Pfam" id="PF00072">
    <property type="entry name" value="Response_reg"/>
    <property type="match status" value="1"/>
</dbReference>
<dbReference type="PROSITE" id="PS50110">
    <property type="entry name" value="RESPONSE_REGULATORY"/>
    <property type="match status" value="1"/>
</dbReference>
<sequence length="310" mass="35520">MLFYIVDDDEAVRLMLTEIIEDEDLGEVVGEAEDGSFLDGHMLTMRNVDILLIDLLMPTQDGIETIRKIRPSFKGKIIMISQVESKELIAQAYSLGSEYYIIKPVNRIEVVTIIQKVIERIRLEKSIQDIHKSLHAVFPQDEAPGGRQSSSDLRQIREAGQFLLSELGIAGDIGSHDLLDILDYLYQFEQKHTFKSGFPTLKEIFLEVTQMKLGQIVEEQQMNKVVKASEQRVRRAIYQSLNHLASLGLTDVTNWKFEKYASQFFDFTSVWKRMGELKDRAAPSGSAIRINMKKFIQAFYTEAKRIHLEG</sequence>
<proteinExistence type="predicted"/>
<dbReference type="RefSeq" id="WP_055744975.1">
    <property type="nucleotide sequence ID" value="NZ_LJJB01000010.1"/>
</dbReference>
<evidence type="ECO:0000313" key="3">
    <source>
        <dbReference type="EMBL" id="KQL45907.1"/>
    </source>
</evidence>
<evidence type="ECO:0000256" key="1">
    <source>
        <dbReference type="PROSITE-ProRule" id="PRU00169"/>
    </source>
</evidence>
<evidence type="ECO:0000313" key="4">
    <source>
        <dbReference type="Proteomes" id="UP000051063"/>
    </source>
</evidence>
<keyword evidence="1" id="KW-0597">Phosphoprotein</keyword>
<gene>
    <name evidence="3" type="ORF">AN963_12850</name>
</gene>
<dbReference type="SUPFAM" id="SSF52172">
    <property type="entry name" value="CheY-like"/>
    <property type="match status" value="1"/>
</dbReference>
<dbReference type="PANTHER" id="PTHR43228">
    <property type="entry name" value="TWO-COMPONENT RESPONSE REGULATOR"/>
    <property type="match status" value="1"/>
</dbReference>
<dbReference type="PANTHER" id="PTHR43228:SF8">
    <property type="entry name" value="TRANSCRIPTIONAL REGULATORY PROTEIN GLNL"/>
    <property type="match status" value="1"/>
</dbReference>
<dbReference type="InterPro" id="IPR001789">
    <property type="entry name" value="Sig_transdc_resp-reg_receiver"/>
</dbReference>
<accession>A0ABR5N5J6</accession>
<comment type="caution">
    <text evidence="3">The sequence shown here is derived from an EMBL/GenBank/DDBJ whole genome shotgun (WGS) entry which is preliminary data.</text>
</comment>
<dbReference type="InterPro" id="IPR011006">
    <property type="entry name" value="CheY-like_superfamily"/>
</dbReference>
<dbReference type="Pfam" id="PF08664">
    <property type="entry name" value="YcbB"/>
    <property type="match status" value="1"/>
</dbReference>
<dbReference type="SMART" id="SM00448">
    <property type="entry name" value="REC"/>
    <property type="match status" value="1"/>
</dbReference>
<dbReference type="InterPro" id="IPR013972">
    <property type="entry name" value="YcbB"/>
</dbReference>
<evidence type="ECO:0000259" key="2">
    <source>
        <dbReference type="PROSITE" id="PS50110"/>
    </source>
</evidence>
<feature type="domain" description="Response regulatory" evidence="2">
    <location>
        <begin position="2"/>
        <end position="118"/>
    </location>
</feature>
<protein>
    <submittedName>
        <fullName evidence="3">Transcriptional regulator</fullName>
    </submittedName>
</protein>
<feature type="modified residue" description="4-aspartylphosphate" evidence="1">
    <location>
        <position position="54"/>
    </location>
</feature>
<dbReference type="Proteomes" id="UP000051063">
    <property type="component" value="Unassembled WGS sequence"/>
</dbReference>
<dbReference type="InterPro" id="IPR052048">
    <property type="entry name" value="ST_Response_Regulator"/>
</dbReference>